<dbReference type="EMBL" id="JADBEM010000001">
    <property type="protein sequence ID" value="MBE1605087.1"/>
    <property type="molecule type" value="Genomic_DNA"/>
</dbReference>
<protein>
    <submittedName>
        <fullName evidence="1">Pimeloyl-ACP methyl ester carboxylesterase</fullName>
    </submittedName>
</protein>
<accession>A0A927R724</accession>
<proteinExistence type="predicted"/>
<evidence type="ECO:0000313" key="1">
    <source>
        <dbReference type="EMBL" id="MBE1605087.1"/>
    </source>
</evidence>
<organism evidence="1 2">
    <name type="scientific">Actinopolymorpha pittospori</name>
    <dbReference type="NCBI Taxonomy" id="648752"/>
    <lineage>
        <taxon>Bacteria</taxon>
        <taxon>Bacillati</taxon>
        <taxon>Actinomycetota</taxon>
        <taxon>Actinomycetes</taxon>
        <taxon>Propionibacteriales</taxon>
        <taxon>Actinopolymorphaceae</taxon>
        <taxon>Actinopolymorpha</taxon>
    </lineage>
</organism>
<name>A0A927R724_9ACTN</name>
<comment type="caution">
    <text evidence="1">The sequence shown here is derived from an EMBL/GenBank/DDBJ whole genome shotgun (WGS) entry which is preliminary data.</text>
</comment>
<reference evidence="1" key="1">
    <citation type="submission" date="2020-10" db="EMBL/GenBank/DDBJ databases">
        <title>Sequencing the genomes of 1000 actinobacteria strains.</title>
        <authorList>
            <person name="Klenk H.-P."/>
        </authorList>
    </citation>
    <scope>NUCLEOTIDE SEQUENCE</scope>
    <source>
        <strain evidence="1">DSM 45354</strain>
    </source>
</reference>
<dbReference type="InterPro" id="IPR029058">
    <property type="entry name" value="AB_hydrolase_fold"/>
</dbReference>
<evidence type="ECO:0000313" key="2">
    <source>
        <dbReference type="Proteomes" id="UP000638648"/>
    </source>
</evidence>
<keyword evidence="2" id="KW-1185">Reference proteome</keyword>
<dbReference type="AlphaFoldDB" id="A0A927R724"/>
<sequence length="186" mass="20706">MAFYEQNPRRVTGVFDANPASTVRYFFRRGDPAVLTRRAPSSNITRDGGWFGGADQAPDVPLDRAILDDNTYAALTSALRTNGFHGPPGYYLNHADNARYAESALHEGRLDMPVQFVGAEYDDIADIHVPSAHTAMRDTCRDLTESVVSAGHWLQLEKPDEVNQLIEDWLHTKNLVPTGQHVRVSD</sequence>
<dbReference type="SUPFAM" id="SSF53474">
    <property type="entry name" value="alpha/beta-Hydrolases"/>
    <property type="match status" value="1"/>
</dbReference>
<dbReference type="Proteomes" id="UP000638648">
    <property type="component" value="Unassembled WGS sequence"/>
</dbReference>
<dbReference type="Gene3D" id="3.40.50.1820">
    <property type="entry name" value="alpha/beta hydrolase"/>
    <property type="match status" value="1"/>
</dbReference>
<gene>
    <name evidence="1" type="ORF">HEB94_001935</name>
</gene>